<dbReference type="PANTHER" id="PTHR32322:SF18">
    <property type="entry name" value="S-ADENOSYLMETHIONINE_S-ADENOSYLHOMOCYSTEINE TRANSPORTER"/>
    <property type="match status" value="1"/>
</dbReference>
<feature type="transmembrane region" description="Helical" evidence="6">
    <location>
        <begin position="78"/>
        <end position="100"/>
    </location>
</feature>
<dbReference type="RefSeq" id="WP_273867322.1">
    <property type="nucleotide sequence ID" value="NZ_JAMDHD010000048.1"/>
</dbReference>
<sequence>MTSHSHPLVLTPDSLTYLKLSLVAMIWGGTFVAGRYLSADTPALLAASVRFIFAGITLGLFLGFFLKKSFVRLDRSQLVKIVGLGFCGIYTYNLCFFYGLHYTAASRASLIVALNPAVMALFSYVFFREKMSAMKTAGIFLCLIGAAVVILNKSSGTLIVDKNDWRGDLLIFGCVLSWVAFSVFGKSVVKEIGALHTVTYSIFAGAAMLTATAIVTGQFNQESLRALTLADFSSLLYLGAIGSALAYIWYYKGIEQIGATRAGVFIALNPLTAVLLGALLLDEQLSAPTFMGGALIIVGIMIFNRPARPQYNCEMKNVRTP</sequence>
<evidence type="ECO:0000256" key="3">
    <source>
        <dbReference type="ARBA" id="ARBA00022692"/>
    </source>
</evidence>
<evidence type="ECO:0000313" key="8">
    <source>
        <dbReference type="EMBL" id="MDD0988375.1"/>
    </source>
</evidence>
<evidence type="ECO:0000259" key="7">
    <source>
        <dbReference type="Pfam" id="PF00892"/>
    </source>
</evidence>
<name>A0ABT5NKT3_9PSED</name>
<dbReference type="PANTHER" id="PTHR32322">
    <property type="entry name" value="INNER MEMBRANE TRANSPORTER"/>
    <property type="match status" value="1"/>
</dbReference>
<dbReference type="InterPro" id="IPR050638">
    <property type="entry name" value="AA-Vitamin_Transporters"/>
</dbReference>
<feature type="transmembrane region" description="Helical" evidence="6">
    <location>
        <begin position="197"/>
        <end position="220"/>
    </location>
</feature>
<reference evidence="8" key="1">
    <citation type="submission" date="2022-05" db="EMBL/GenBank/DDBJ databases">
        <title>Novel Pseudomonas spp. Isolated from a Rainbow Trout Aquaculture Facility.</title>
        <authorList>
            <person name="Testerman T."/>
            <person name="Graf J."/>
        </authorList>
    </citation>
    <scope>NUCLEOTIDE SEQUENCE</scope>
    <source>
        <strain evidence="8">ID1050</strain>
    </source>
</reference>
<feature type="transmembrane region" description="Helical" evidence="6">
    <location>
        <begin position="106"/>
        <end position="127"/>
    </location>
</feature>
<feature type="transmembrane region" description="Helical" evidence="6">
    <location>
        <begin position="20"/>
        <end position="37"/>
    </location>
</feature>
<dbReference type="InterPro" id="IPR037185">
    <property type="entry name" value="EmrE-like"/>
</dbReference>
<keyword evidence="3 6" id="KW-0812">Transmembrane</keyword>
<feature type="transmembrane region" description="Helical" evidence="6">
    <location>
        <begin position="262"/>
        <end position="281"/>
    </location>
</feature>
<dbReference type="Gene3D" id="1.10.3730.20">
    <property type="match status" value="2"/>
</dbReference>
<feature type="transmembrane region" description="Helical" evidence="6">
    <location>
        <begin position="287"/>
        <end position="307"/>
    </location>
</feature>
<organism evidence="8 9">
    <name type="scientific">Pseudomonas shahriarae</name>
    <dbReference type="NCBI Taxonomy" id="2745512"/>
    <lineage>
        <taxon>Bacteria</taxon>
        <taxon>Pseudomonadati</taxon>
        <taxon>Pseudomonadota</taxon>
        <taxon>Gammaproteobacteria</taxon>
        <taxon>Pseudomonadales</taxon>
        <taxon>Pseudomonadaceae</taxon>
        <taxon>Pseudomonas</taxon>
    </lineage>
</organism>
<keyword evidence="2" id="KW-1003">Cell membrane</keyword>
<dbReference type="Pfam" id="PF00892">
    <property type="entry name" value="EamA"/>
    <property type="match status" value="2"/>
</dbReference>
<keyword evidence="5 6" id="KW-0472">Membrane</keyword>
<dbReference type="Proteomes" id="UP001148189">
    <property type="component" value="Unassembled WGS sequence"/>
</dbReference>
<protein>
    <submittedName>
        <fullName evidence="8">DMT family transporter</fullName>
    </submittedName>
</protein>
<feature type="transmembrane region" description="Helical" evidence="6">
    <location>
        <begin position="232"/>
        <end position="250"/>
    </location>
</feature>
<evidence type="ECO:0000256" key="2">
    <source>
        <dbReference type="ARBA" id="ARBA00022475"/>
    </source>
</evidence>
<dbReference type="InterPro" id="IPR000620">
    <property type="entry name" value="EamA_dom"/>
</dbReference>
<dbReference type="EMBL" id="JAMDHD010000048">
    <property type="protein sequence ID" value="MDD0988375.1"/>
    <property type="molecule type" value="Genomic_DNA"/>
</dbReference>
<feature type="domain" description="EamA" evidence="7">
    <location>
        <begin position="166"/>
        <end position="304"/>
    </location>
</feature>
<gene>
    <name evidence="8" type="ORF">M5G21_25800</name>
</gene>
<proteinExistence type="predicted"/>
<keyword evidence="9" id="KW-1185">Reference proteome</keyword>
<evidence type="ECO:0000256" key="4">
    <source>
        <dbReference type="ARBA" id="ARBA00022989"/>
    </source>
</evidence>
<feature type="transmembrane region" description="Helical" evidence="6">
    <location>
        <begin position="165"/>
        <end position="185"/>
    </location>
</feature>
<comment type="caution">
    <text evidence="8">The sequence shown here is derived from an EMBL/GenBank/DDBJ whole genome shotgun (WGS) entry which is preliminary data.</text>
</comment>
<comment type="subcellular location">
    <subcellularLocation>
        <location evidence="1">Cell membrane</location>
        <topology evidence="1">Multi-pass membrane protein</topology>
    </subcellularLocation>
</comment>
<evidence type="ECO:0000256" key="5">
    <source>
        <dbReference type="ARBA" id="ARBA00023136"/>
    </source>
</evidence>
<evidence type="ECO:0000256" key="1">
    <source>
        <dbReference type="ARBA" id="ARBA00004651"/>
    </source>
</evidence>
<keyword evidence="4 6" id="KW-1133">Transmembrane helix</keyword>
<dbReference type="SUPFAM" id="SSF103481">
    <property type="entry name" value="Multidrug resistance efflux transporter EmrE"/>
    <property type="match status" value="2"/>
</dbReference>
<feature type="domain" description="EamA" evidence="7">
    <location>
        <begin position="17"/>
        <end position="150"/>
    </location>
</feature>
<feature type="transmembrane region" description="Helical" evidence="6">
    <location>
        <begin position="43"/>
        <end position="66"/>
    </location>
</feature>
<accession>A0ABT5NKT3</accession>
<feature type="transmembrane region" description="Helical" evidence="6">
    <location>
        <begin position="139"/>
        <end position="159"/>
    </location>
</feature>
<evidence type="ECO:0000313" key="9">
    <source>
        <dbReference type="Proteomes" id="UP001148189"/>
    </source>
</evidence>
<evidence type="ECO:0000256" key="6">
    <source>
        <dbReference type="SAM" id="Phobius"/>
    </source>
</evidence>